<name>A0AAD3SLL6_NEPGR</name>
<evidence type="ECO:0000259" key="2">
    <source>
        <dbReference type="Pfam" id="PF12552"/>
    </source>
</evidence>
<feature type="compositionally biased region" description="Low complexity" evidence="1">
    <location>
        <begin position="1"/>
        <end position="17"/>
    </location>
</feature>
<evidence type="ECO:0000313" key="4">
    <source>
        <dbReference type="Proteomes" id="UP001279734"/>
    </source>
</evidence>
<dbReference type="Proteomes" id="UP001279734">
    <property type="component" value="Unassembled WGS sequence"/>
</dbReference>
<organism evidence="3 4">
    <name type="scientific">Nepenthes gracilis</name>
    <name type="common">Slender pitcher plant</name>
    <dbReference type="NCBI Taxonomy" id="150966"/>
    <lineage>
        <taxon>Eukaryota</taxon>
        <taxon>Viridiplantae</taxon>
        <taxon>Streptophyta</taxon>
        <taxon>Embryophyta</taxon>
        <taxon>Tracheophyta</taxon>
        <taxon>Spermatophyta</taxon>
        <taxon>Magnoliopsida</taxon>
        <taxon>eudicotyledons</taxon>
        <taxon>Gunneridae</taxon>
        <taxon>Pentapetalae</taxon>
        <taxon>Caryophyllales</taxon>
        <taxon>Nepenthaceae</taxon>
        <taxon>Nepenthes</taxon>
    </lineage>
</organism>
<evidence type="ECO:0000256" key="1">
    <source>
        <dbReference type="SAM" id="MobiDB-lite"/>
    </source>
</evidence>
<dbReference type="InterPro" id="IPR022212">
    <property type="entry name" value="DUF3741"/>
</dbReference>
<proteinExistence type="predicted"/>
<dbReference type="EMBL" id="BSYO01000013">
    <property type="protein sequence ID" value="GMH13923.1"/>
    <property type="molecule type" value="Genomic_DNA"/>
</dbReference>
<feature type="region of interest" description="Disordered" evidence="1">
    <location>
        <begin position="1"/>
        <end position="30"/>
    </location>
</feature>
<evidence type="ECO:0000313" key="3">
    <source>
        <dbReference type="EMBL" id="GMH13923.1"/>
    </source>
</evidence>
<protein>
    <recommendedName>
        <fullName evidence="2">DUF3741 domain-containing protein</fullName>
    </recommendedName>
</protein>
<gene>
    <name evidence="3" type="ORF">Nepgr_015764</name>
</gene>
<feature type="domain" description="DUF3741" evidence="2">
    <location>
        <begin position="427"/>
        <end position="469"/>
    </location>
</feature>
<dbReference type="Pfam" id="PF12552">
    <property type="entry name" value="DUF3741"/>
    <property type="match status" value="1"/>
</dbReference>
<comment type="caution">
    <text evidence="3">The sequence shown here is derived from an EMBL/GenBank/DDBJ whole genome shotgun (WGS) entry which is preliminary data.</text>
</comment>
<accession>A0AAD3SLL6</accession>
<sequence length="578" mass="63706">MPSTTTPPTAFPITTSIRAPNNKTDATGGHDRITTIVSPAVSTQPTRISSVIRHGLSDALTTSHLQLLRAKVPLFPAKTPRSEGEDSHTNDPALDSVVDAGVRENATVIVMLVEDHHQLKSELCSVSSRVNETVAPLAYVPPASNQLSSLTMEGGEFKVTSATYKSLPDNAGGLPVDIIASLSNGIGHTTAAVMEQLTADEPYDSVSGDATLVGAIYSPAYDDRKLREVATLFHLQHQHVVCYYQVWVETNVAGFLVGDTWDFRTTMNTPLNGDKVETTNNVGFACKLLRQGMKQVSLHLDSPDIRTLEKIRTKDVISEDQTSCKILCLDGRKIVLGKSTNGVTTLPPSLLQLTCGSPSVQATKWQLAFITEHQLLYCWSYQYVTGNCILDMEVYEVMKFSQIKRQCSFSLVALGRRHGASEKFPFCQPFANANCLNTNKKLQESKAIDDFQGAFHPNKELLLKSIKPPASRLAKHLRDMYGTLDYHYGSGQSMTSRALKHYIQARRCQSDKAASGKTHISFSQAHWYGFRESKLGVVVEEAERPKKSNSEALNCLPMYDPPICWKEGLTASFWYGEI</sequence>
<dbReference type="AlphaFoldDB" id="A0AAD3SLL6"/>
<reference evidence="3" key="1">
    <citation type="submission" date="2023-05" db="EMBL/GenBank/DDBJ databases">
        <title>Nepenthes gracilis genome sequencing.</title>
        <authorList>
            <person name="Fukushima K."/>
        </authorList>
    </citation>
    <scope>NUCLEOTIDE SEQUENCE</scope>
    <source>
        <strain evidence="3">SING2019-196</strain>
    </source>
</reference>
<keyword evidence="4" id="KW-1185">Reference proteome</keyword>